<keyword evidence="4 9" id="KW-0378">Hydrolase</keyword>
<keyword evidence="5" id="KW-0460">Magnesium</keyword>
<protein>
    <submittedName>
        <fullName evidence="9">NUDIX hydrolase</fullName>
        <ecNumber evidence="9">3.6.1.55</ecNumber>
    </submittedName>
</protein>
<dbReference type="InterPro" id="IPR000086">
    <property type="entry name" value="NUDIX_hydrolase_dom"/>
</dbReference>
<evidence type="ECO:0000259" key="8">
    <source>
        <dbReference type="PROSITE" id="PS51462"/>
    </source>
</evidence>
<evidence type="ECO:0000313" key="9">
    <source>
        <dbReference type="EMBL" id="MFD1053820.1"/>
    </source>
</evidence>
<dbReference type="Gene3D" id="3.90.79.10">
    <property type="entry name" value="Nucleoside Triphosphate Pyrophosphohydrolase"/>
    <property type="match status" value="1"/>
</dbReference>
<evidence type="ECO:0000256" key="5">
    <source>
        <dbReference type="ARBA" id="ARBA00022842"/>
    </source>
</evidence>
<dbReference type="CDD" id="cd03426">
    <property type="entry name" value="NUDIX_CoAse_Nudt7"/>
    <property type="match status" value="1"/>
</dbReference>
<feature type="region of interest" description="Disordered" evidence="7">
    <location>
        <begin position="1"/>
        <end position="28"/>
    </location>
</feature>
<dbReference type="EC" id="3.6.1.55" evidence="9"/>
<evidence type="ECO:0000256" key="6">
    <source>
        <dbReference type="ARBA" id="ARBA00023211"/>
    </source>
</evidence>
<keyword evidence="6" id="KW-0464">Manganese</keyword>
<gene>
    <name evidence="9" type="ORF">ACFQ2V_05820</name>
</gene>
<feature type="domain" description="Nudix hydrolase" evidence="8">
    <location>
        <begin position="74"/>
        <end position="215"/>
    </location>
</feature>
<dbReference type="Pfam" id="PF00293">
    <property type="entry name" value="NUDIX"/>
    <property type="match status" value="1"/>
</dbReference>
<keyword evidence="10" id="KW-1185">Reference proteome</keyword>
<feature type="compositionally biased region" description="Low complexity" evidence="7">
    <location>
        <begin position="1"/>
        <end position="14"/>
    </location>
</feature>
<evidence type="ECO:0000256" key="1">
    <source>
        <dbReference type="ARBA" id="ARBA00001936"/>
    </source>
</evidence>
<name>A0ABW3MTA7_9MICO</name>
<accession>A0ABW3MTA7</accession>
<dbReference type="InterPro" id="IPR015797">
    <property type="entry name" value="NUDIX_hydrolase-like_dom_sf"/>
</dbReference>
<dbReference type="InterPro" id="IPR045121">
    <property type="entry name" value="CoAse"/>
</dbReference>
<feature type="compositionally biased region" description="Pro residues" evidence="7">
    <location>
        <begin position="17"/>
        <end position="27"/>
    </location>
</feature>
<dbReference type="EMBL" id="JBHTKH010000002">
    <property type="protein sequence ID" value="MFD1053820.1"/>
    <property type="molecule type" value="Genomic_DNA"/>
</dbReference>
<sequence length="258" mass="27411">MVSGIAYAGSSGSIDPAPTPGRGPLPRPAWMDRAVQRLESFQPEWFARFAPPDESARESAVLILFGPPPAGADGSGDGADADGAVEPVEPGEHVVLIERSHTMRTQPAQIAFPGGSRDPEDPDLVATALREAQEETGVDPAGVDVVVQLPPIFLAPAQFVVTPVLAWWARPSPIGVRDPAEVHDVLSVPVSHLVEPATRFSVTHPSGYVGPGFDLDDLFLWGFTAGLVSSVLELGGLSRPWDAEVQRPLPERFLGGRR</sequence>
<evidence type="ECO:0000256" key="7">
    <source>
        <dbReference type="SAM" id="MobiDB-lite"/>
    </source>
</evidence>
<evidence type="ECO:0000256" key="3">
    <source>
        <dbReference type="ARBA" id="ARBA00022723"/>
    </source>
</evidence>
<evidence type="ECO:0000256" key="4">
    <source>
        <dbReference type="ARBA" id="ARBA00022801"/>
    </source>
</evidence>
<dbReference type="PANTHER" id="PTHR12992:SF11">
    <property type="entry name" value="MITOCHONDRIAL COENZYME A DIPHOSPHATASE NUDT8"/>
    <property type="match status" value="1"/>
</dbReference>
<dbReference type="PANTHER" id="PTHR12992">
    <property type="entry name" value="NUDIX HYDROLASE"/>
    <property type="match status" value="1"/>
</dbReference>
<organism evidence="9 10">
    <name type="scientific">Terrabacter terrigena</name>
    <dbReference type="NCBI Taxonomy" id="574718"/>
    <lineage>
        <taxon>Bacteria</taxon>
        <taxon>Bacillati</taxon>
        <taxon>Actinomycetota</taxon>
        <taxon>Actinomycetes</taxon>
        <taxon>Micrococcales</taxon>
        <taxon>Intrasporangiaceae</taxon>
        <taxon>Terrabacter</taxon>
    </lineage>
</organism>
<dbReference type="PROSITE" id="PS51462">
    <property type="entry name" value="NUDIX"/>
    <property type="match status" value="1"/>
</dbReference>
<reference evidence="10" key="1">
    <citation type="journal article" date="2019" name="Int. J. Syst. Evol. Microbiol.">
        <title>The Global Catalogue of Microorganisms (GCM) 10K type strain sequencing project: providing services to taxonomists for standard genome sequencing and annotation.</title>
        <authorList>
            <consortium name="The Broad Institute Genomics Platform"/>
            <consortium name="The Broad Institute Genome Sequencing Center for Infectious Disease"/>
            <person name="Wu L."/>
            <person name="Ma J."/>
        </authorList>
    </citation>
    <scope>NUCLEOTIDE SEQUENCE [LARGE SCALE GENOMIC DNA]</scope>
    <source>
        <strain evidence="10">CCUG 57508</strain>
    </source>
</reference>
<comment type="cofactor">
    <cofactor evidence="1">
        <name>Mn(2+)</name>
        <dbReference type="ChEBI" id="CHEBI:29035"/>
    </cofactor>
</comment>
<comment type="cofactor">
    <cofactor evidence="2">
        <name>Mg(2+)</name>
        <dbReference type="ChEBI" id="CHEBI:18420"/>
    </cofactor>
</comment>
<comment type="caution">
    <text evidence="9">The sequence shown here is derived from an EMBL/GenBank/DDBJ whole genome shotgun (WGS) entry which is preliminary data.</text>
</comment>
<evidence type="ECO:0000313" key="10">
    <source>
        <dbReference type="Proteomes" id="UP001597046"/>
    </source>
</evidence>
<dbReference type="SUPFAM" id="SSF55811">
    <property type="entry name" value="Nudix"/>
    <property type="match status" value="1"/>
</dbReference>
<dbReference type="GO" id="GO:0035539">
    <property type="term" value="F:8-oxo-7,8-dihydrodeoxyguanosine triphosphate pyrophosphatase activity"/>
    <property type="evidence" value="ECO:0007669"/>
    <property type="project" value="UniProtKB-EC"/>
</dbReference>
<proteinExistence type="predicted"/>
<dbReference type="Proteomes" id="UP001597046">
    <property type="component" value="Unassembled WGS sequence"/>
</dbReference>
<keyword evidence="3" id="KW-0479">Metal-binding</keyword>
<evidence type="ECO:0000256" key="2">
    <source>
        <dbReference type="ARBA" id="ARBA00001946"/>
    </source>
</evidence>